<reference evidence="2 3" key="1">
    <citation type="journal article" date="2018" name="Front. Microbiol.">
        <title>Pseudomonas rhizophila S211, a New Plant Growth-Promoting Rhizobacterium with Potential in Pesticide-Bioremediation.</title>
        <authorList>
            <person name="Hassen W."/>
            <person name="Neifar M."/>
            <person name="Cherif H."/>
            <person name="Najjari A."/>
            <person name="Chouchane H."/>
            <person name="Driouich R.C."/>
            <person name="Salah A."/>
            <person name="Naili F."/>
            <person name="Mosbah A."/>
            <person name="Souissi Y."/>
            <person name="Raddadi N."/>
            <person name="Ouzari H.I."/>
            <person name="Fava F."/>
            <person name="Cherif A."/>
        </authorList>
    </citation>
    <scope>NUCLEOTIDE SEQUENCE [LARGE SCALE GENOMIC DNA]</scope>
    <source>
        <strain evidence="2 3">S211</strain>
    </source>
</reference>
<sequence length="370" mass="41627">MLTEEILNAQRQVRTDAYQMSIGEIVGMYDNKEIIIDPEFQRLFRWDIGQKSKLIESLLLGIPLPSIFVFERDDGAWELIDGLQRISSILEFMGRLRHPDDGLLAPSVLEATKYLPSLHNVVWETSDLADLPAVDQQPLDKTQQLAIRRARLGVEILKRPSDDQTKYDLFQRLNAGGTQANAQELRNCIMLMINRDYFRSVKASAEQDAFRSVVSVSDEQAEKQRHMELAVRFLVHTQVPYDGRLDVEEYIDEGIVTLAQNGDPADAALLINQTFQLLYEVAGNSALRRFQNGAHGGKVGLVGLEGIAVGVAKNLHAILALGPVASRDFVRERIENFWIQPATATFTSLGLRGTVRIQRTVPFGEAWFRP</sequence>
<dbReference type="Proteomes" id="UP000241936">
    <property type="component" value="Chromosome"/>
</dbReference>
<evidence type="ECO:0000259" key="1">
    <source>
        <dbReference type="Pfam" id="PF03235"/>
    </source>
</evidence>
<dbReference type="Pfam" id="PF03235">
    <property type="entry name" value="GmrSD_N"/>
    <property type="match status" value="1"/>
</dbReference>
<dbReference type="EMBL" id="CP024081">
    <property type="protein sequence ID" value="AVU78407.1"/>
    <property type="molecule type" value="Genomic_DNA"/>
</dbReference>
<protein>
    <recommendedName>
        <fullName evidence="1">GmrSD restriction endonucleases N-terminal domain-containing protein</fullName>
    </recommendedName>
</protein>
<dbReference type="PANTHER" id="PTHR39639">
    <property type="entry name" value="CHROMOSOME 16, WHOLE GENOME SHOTGUN SEQUENCE"/>
    <property type="match status" value="1"/>
</dbReference>
<proteinExistence type="predicted"/>
<name>A0ABM6ULG3_9PSED</name>
<organism evidence="2 3">
    <name type="scientific">Pseudomonas rhizophila</name>
    <dbReference type="NCBI Taxonomy" id="2045200"/>
    <lineage>
        <taxon>Bacteria</taxon>
        <taxon>Pseudomonadati</taxon>
        <taxon>Pseudomonadota</taxon>
        <taxon>Gammaproteobacteria</taxon>
        <taxon>Pseudomonadales</taxon>
        <taxon>Pseudomonadaceae</taxon>
        <taxon>Pseudomonas</taxon>
    </lineage>
</organism>
<feature type="domain" description="GmrSD restriction endonucleases N-terminal" evidence="1">
    <location>
        <begin position="27"/>
        <end position="190"/>
    </location>
</feature>
<gene>
    <name evidence="2" type="ORF">CRX69_25725</name>
</gene>
<dbReference type="PANTHER" id="PTHR39639:SF1">
    <property type="entry name" value="DUF262 DOMAIN-CONTAINING PROTEIN"/>
    <property type="match status" value="1"/>
</dbReference>
<accession>A0ABM6ULG3</accession>
<dbReference type="InterPro" id="IPR004919">
    <property type="entry name" value="GmrSD_N"/>
</dbReference>
<evidence type="ECO:0000313" key="3">
    <source>
        <dbReference type="Proteomes" id="UP000241936"/>
    </source>
</evidence>
<evidence type="ECO:0000313" key="2">
    <source>
        <dbReference type="EMBL" id="AVU78407.1"/>
    </source>
</evidence>
<dbReference type="RefSeq" id="WP_107323130.1">
    <property type="nucleotide sequence ID" value="NZ_CP024081.1"/>
</dbReference>
<keyword evidence="3" id="KW-1185">Reference proteome</keyword>